<organism evidence="8 9">
    <name type="scientific">Falsiroseomonas tokyonensis</name>
    <dbReference type="NCBI Taxonomy" id="430521"/>
    <lineage>
        <taxon>Bacteria</taxon>
        <taxon>Pseudomonadati</taxon>
        <taxon>Pseudomonadota</taxon>
        <taxon>Alphaproteobacteria</taxon>
        <taxon>Acetobacterales</taxon>
        <taxon>Roseomonadaceae</taxon>
        <taxon>Falsiroseomonas</taxon>
    </lineage>
</organism>
<gene>
    <name evidence="8" type="ORF">ACFOD3_11550</name>
</gene>
<protein>
    <recommendedName>
        <fullName evidence="7">UPF0114 protein ACFOD3_11550</fullName>
    </recommendedName>
</protein>
<evidence type="ECO:0000256" key="7">
    <source>
        <dbReference type="HAMAP-Rule" id="MF_00143"/>
    </source>
</evidence>
<evidence type="ECO:0000256" key="1">
    <source>
        <dbReference type="ARBA" id="ARBA00004651"/>
    </source>
</evidence>
<comment type="similarity">
    <text evidence="2 7">Belongs to the UPF0114 family.</text>
</comment>
<dbReference type="PANTHER" id="PTHR38596:SF1">
    <property type="entry name" value="UPF0114 PROTEIN YQHA"/>
    <property type="match status" value="1"/>
</dbReference>
<name>A0ABV7BS50_9PROT</name>
<evidence type="ECO:0000256" key="5">
    <source>
        <dbReference type="ARBA" id="ARBA00022989"/>
    </source>
</evidence>
<dbReference type="RefSeq" id="WP_216836621.1">
    <property type="nucleotide sequence ID" value="NZ_JAFNJS010000003.1"/>
</dbReference>
<feature type="transmembrane region" description="Helical" evidence="7">
    <location>
        <begin position="136"/>
        <end position="156"/>
    </location>
</feature>
<reference evidence="9" key="1">
    <citation type="journal article" date="2019" name="Int. J. Syst. Evol. Microbiol.">
        <title>The Global Catalogue of Microorganisms (GCM) 10K type strain sequencing project: providing services to taxonomists for standard genome sequencing and annotation.</title>
        <authorList>
            <consortium name="The Broad Institute Genomics Platform"/>
            <consortium name="The Broad Institute Genome Sequencing Center for Infectious Disease"/>
            <person name="Wu L."/>
            <person name="Ma J."/>
        </authorList>
    </citation>
    <scope>NUCLEOTIDE SEQUENCE [LARGE SCALE GENOMIC DNA]</scope>
    <source>
        <strain evidence="9">CGMCC 1.16855</strain>
    </source>
</reference>
<evidence type="ECO:0000313" key="8">
    <source>
        <dbReference type="EMBL" id="MFC3000532.1"/>
    </source>
</evidence>
<dbReference type="PANTHER" id="PTHR38596">
    <property type="entry name" value="UPF0114 PROTEIN YQHA"/>
    <property type="match status" value="1"/>
</dbReference>
<keyword evidence="6 7" id="KW-0472">Membrane</keyword>
<dbReference type="HAMAP" id="MF_00143">
    <property type="entry name" value="UPF0114"/>
    <property type="match status" value="1"/>
</dbReference>
<dbReference type="EMBL" id="JBHRSB010000003">
    <property type="protein sequence ID" value="MFC3000532.1"/>
    <property type="molecule type" value="Genomic_DNA"/>
</dbReference>
<sequence length="166" mass="17720">MQALIDKAVLASRHLLAVFLLGLAVALSIYALGFLAKLWKFAGNALNGADNRQLLDLLHLLDSALVASLVVTVIISSYDSLVSRLDKHEDAEGVSWVANVDPGNLKIKLASALIAISSIHLLQIFMEVSSYDDRTVMWGLAIHGMFVAGAVALGVLDRLAGKKTKG</sequence>
<evidence type="ECO:0000256" key="2">
    <source>
        <dbReference type="ARBA" id="ARBA00005774"/>
    </source>
</evidence>
<keyword evidence="9" id="KW-1185">Reference proteome</keyword>
<dbReference type="Proteomes" id="UP001595420">
    <property type="component" value="Unassembled WGS sequence"/>
</dbReference>
<accession>A0ABV7BS50</accession>
<evidence type="ECO:0000256" key="6">
    <source>
        <dbReference type="ARBA" id="ARBA00023136"/>
    </source>
</evidence>
<dbReference type="InterPro" id="IPR005134">
    <property type="entry name" value="UPF0114"/>
</dbReference>
<evidence type="ECO:0000313" key="9">
    <source>
        <dbReference type="Proteomes" id="UP001595420"/>
    </source>
</evidence>
<feature type="transmembrane region" description="Helical" evidence="7">
    <location>
        <begin position="15"/>
        <end position="36"/>
    </location>
</feature>
<keyword evidence="5 7" id="KW-1133">Transmembrane helix</keyword>
<keyword evidence="3 7" id="KW-1003">Cell membrane</keyword>
<evidence type="ECO:0000256" key="3">
    <source>
        <dbReference type="ARBA" id="ARBA00022475"/>
    </source>
</evidence>
<feature type="transmembrane region" description="Helical" evidence="7">
    <location>
        <begin position="57"/>
        <end position="78"/>
    </location>
</feature>
<evidence type="ECO:0000256" key="4">
    <source>
        <dbReference type="ARBA" id="ARBA00022692"/>
    </source>
</evidence>
<comment type="caution">
    <text evidence="8">The sequence shown here is derived from an EMBL/GenBank/DDBJ whole genome shotgun (WGS) entry which is preliminary data.</text>
</comment>
<keyword evidence="4 7" id="KW-0812">Transmembrane</keyword>
<dbReference type="InterPro" id="IPR020761">
    <property type="entry name" value="UPF0114_bac"/>
</dbReference>
<dbReference type="Pfam" id="PF03350">
    <property type="entry name" value="UPF0114"/>
    <property type="match status" value="1"/>
</dbReference>
<comment type="subcellular location">
    <subcellularLocation>
        <location evidence="1 7">Cell membrane</location>
        <topology evidence="1 7">Multi-pass membrane protein</topology>
    </subcellularLocation>
</comment>
<proteinExistence type="inferred from homology"/>